<dbReference type="InterPro" id="IPR002925">
    <property type="entry name" value="Dienelactn_hydro"/>
</dbReference>
<evidence type="ECO:0000259" key="1">
    <source>
        <dbReference type="Pfam" id="PF01738"/>
    </source>
</evidence>
<organism evidence="2 3">
    <name type="scientific">Collybiopsis confluens</name>
    <dbReference type="NCBI Taxonomy" id="2823264"/>
    <lineage>
        <taxon>Eukaryota</taxon>
        <taxon>Fungi</taxon>
        <taxon>Dikarya</taxon>
        <taxon>Basidiomycota</taxon>
        <taxon>Agaricomycotina</taxon>
        <taxon>Agaricomycetes</taxon>
        <taxon>Agaricomycetidae</taxon>
        <taxon>Agaricales</taxon>
        <taxon>Marasmiineae</taxon>
        <taxon>Omphalotaceae</taxon>
        <taxon>Collybiopsis</taxon>
    </lineage>
</organism>
<dbReference type="GO" id="GO:0016787">
    <property type="term" value="F:hydrolase activity"/>
    <property type="evidence" value="ECO:0007669"/>
    <property type="project" value="InterPro"/>
</dbReference>
<comment type="caution">
    <text evidence="2">The sequence shown here is derived from an EMBL/GenBank/DDBJ whole genome shotgun (WGS) entry which is preliminary data.</text>
</comment>
<gene>
    <name evidence="2" type="ORF">D9757_012259</name>
</gene>
<proteinExistence type="predicted"/>
<dbReference type="AlphaFoldDB" id="A0A8H5LIV5"/>
<dbReference type="SUPFAM" id="SSF53474">
    <property type="entry name" value="alpha/beta-Hydrolases"/>
    <property type="match status" value="1"/>
</dbReference>
<dbReference type="OrthoDB" id="17560at2759"/>
<name>A0A8H5LIV5_9AGAR</name>
<dbReference type="Pfam" id="PF01738">
    <property type="entry name" value="DLH"/>
    <property type="match status" value="1"/>
</dbReference>
<protein>
    <recommendedName>
        <fullName evidence="1">Dienelactone hydrolase domain-containing protein</fullName>
    </recommendedName>
</protein>
<dbReference type="Gene3D" id="3.40.50.1820">
    <property type="entry name" value="alpha/beta hydrolase"/>
    <property type="match status" value="1"/>
</dbReference>
<dbReference type="InterPro" id="IPR029058">
    <property type="entry name" value="AB_hydrolase_fold"/>
</dbReference>
<accession>A0A8H5LIV5</accession>
<keyword evidence="3" id="KW-1185">Reference proteome</keyword>
<dbReference type="PANTHER" id="PTHR17630">
    <property type="entry name" value="DIENELACTONE HYDROLASE"/>
    <property type="match status" value="1"/>
</dbReference>
<evidence type="ECO:0000313" key="3">
    <source>
        <dbReference type="Proteomes" id="UP000518752"/>
    </source>
</evidence>
<feature type="domain" description="Dienelactone hydrolase" evidence="1">
    <location>
        <begin position="284"/>
        <end position="526"/>
    </location>
</feature>
<dbReference type="PANTHER" id="PTHR17630:SF44">
    <property type="entry name" value="PROTEIN AIM2"/>
    <property type="match status" value="1"/>
</dbReference>
<dbReference type="EMBL" id="JAACJN010000230">
    <property type="protein sequence ID" value="KAF5358734.1"/>
    <property type="molecule type" value="Genomic_DNA"/>
</dbReference>
<sequence length="536" mass="60292">MIDPLFAARRLHRPTEVPESFIYGRNFGLVQAKNVIVLLHSQDRFRKFFDEDLNRLLDIPHQVLIDISYLCGNGIVKTFSVTASKLAVRRCLDLLERARLFFWGFGIRLGGRRKIHSGREMVREGQSRGSCSRNDRRCLFICTTIITQKNLNLKRYIDFQTDSRCVSLLHWPLFTMCSYPTTQPTKHSHAPMLPERAYVRFLPIVSCISRVTGAVRSSPIRILAERDSLIHEISKKGCVTIRLGAFSPSKQHFFWQNMSLCEDCIKGVRHEGKPEGKWVPINGIKTYVGTPSGDYKKDSVLLFLTDVFGAQLENAQLLVDDFARNGIKAVAPDLFDGDALPADLFSTEEKRKAFDIPTWLVYPFLLNAPSDLLHPRLGKHGQDVTRPIIDKVIAGLKAEGVTKFSATGFCFGGRYVFDLAFENVISASIANHPSLLKSPDDLEKYFSTSRSPLLLNTCTVDEQFPKKAQAEADSIFGGGKFTYGYKREYFDGCTHGFAIRGDLSDPKVKAGKEGAFKSSVAWLYEYGFGPEGSKQD</sequence>
<evidence type="ECO:0000313" key="2">
    <source>
        <dbReference type="EMBL" id="KAF5358734.1"/>
    </source>
</evidence>
<reference evidence="2 3" key="1">
    <citation type="journal article" date="2020" name="ISME J.">
        <title>Uncovering the hidden diversity of litter-decomposition mechanisms in mushroom-forming fungi.</title>
        <authorList>
            <person name="Floudas D."/>
            <person name="Bentzer J."/>
            <person name="Ahren D."/>
            <person name="Johansson T."/>
            <person name="Persson P."/>
            <person name="Tunlid A."/>
        </authorList>
    </citation>
    <scope>NUCLEOTIDE SEQUENCE [LARGE SCALE GENOMIC DNA]</scope>
    <source>
        <strain evidence="2 3">CBS 406.79</strain>
    </source>
</reference>
<dbReference type="Proteomes" id="UP000518752">
    <property type="component" value="Unassembled WGS sequence"/>
</dbReference>